<evidence type="ECO:0000313" key="2">
    <source>
        <dbReference type="Proteomes" id="UP000027120"/>
    </source>
</evidence>
<evidence type="ECO:0000313" key="1">
    <source>
        <dbReference type="EMBL" id="KDO63815.1"/>
    </source>
</evidence>
<accession>A0A067FCF1</accession>
<organism evidence="1 2">
    <name type="scientific">Citrus sinensis</name>
    <name type="common">Sweet orange</name>
    <name type="synonym">Citrus aurantium var. sinensis</name>
    <dbReference type="NCBI Taxonomy" id="2711"/>
    <lineage>
        <taxon>Eukaryota</taxon>
        <taxon>Viridiplantae</taxon>
        <taxon>Streptophyta</taxon>
        <taxon>Embryophyta</taxon>
        <taxon>Tracheophyta</taxon>
        <taxon>Spermatophyta</taxon>
        <taxon>Magnoliopsida</taxon>
        <taxon>eudicotyledons</taxon>
        <taxon>Gunneridae</taxon>
        <taxon>Pentapetalae</taxon>
        <taxon>rosids</taxon>
        <taxon>malvids</taxon>
        <taxon>Sapindales</taxon>
        <taxon>Rutaceae</taxon>
        <taxon>Aurantioideae</taxon>
        <taxon>Citrus</taxon>
    </lineage>
</organism>
<dbReference type="EMBL" id="KK784911">
    <property type="protein sequence ID" value="KDO63815.1"/>
    <property type="molecule type" value="Genomic_DNA"/>
</dbReference>
<protein>
    <submittedName>
        <fullName evidence="1">Uncharacterized protein</fullName>
    </submittedName>
</protein>
<keyword evidence="2" id="KW-1185">Reference proteome</keyword>
<dbReference type="Proteomes" id="UP000027120">
    <property type="component" value="Unassembled WGS sequence"/>
</dbReference>
<proteinExistence type="predicted"/>
<name>A0A067FCF1_CITSI</name>
<dbReference type="AlphaFoldDB" id="A0A067FCF1"/>
<sequence length="81" mass="9294">MCITKEKIKNNLNIVILLLQATRINTCTSVILLLQLTRINTCTSVILLLQPIRINTCTSFNSFFFLFLLPEKNSTELKNSY</sequence>
<gene>
    <name evidence="1" type="ORF">CISIN_1g036558mg</name>
</gene>
<reference evidence="1 2" key="1">
    <citation type="submission" date="2014-04" db="EMBL/GenBank/DDBJ databases">
        <authorList>
            <consortium name="International Citrus Genome Consortium"/>
            <person name="Gmitter F."/>
            <person name="Chen C."/>
            <person name="Farmerie W."/>
            <person name="Harkins T."/>
            <person name="Desany B."/>
            <person name="Mohiuddin M."/>
            <person name="Kodira C."/>
            <person name="Borodovsky M."/>
            <person name="Lomsadze A."/>
            <person name="Burns P."/>
            <person name="Jenkins J."/>
            <person name="Prochnik S."/>
            <person name="Shu S."/>
            <person name="Chapman J."/>
            <person name="Pitluck S."/>
            <person name="Schmutz J."/>
            <person name="Rokhsar D."/>
        </authorList>
    </citation>
    <scope>NUCLEOTIDE SEQUENCE</scope>
</reference>